<dbReference type="OrthoDB" id="5566846at2"/>
<feature type="coiled-coil region" evidence="1">
    <location>
        <begin position="257"/>
        <end position="284"/>
    </location>
</feature>
<dbReference type="RefSeq" id="WP_104321785.1">
    <property type="nucleotide sequence ID" value="NZ_PSSX01000007.1"/>
</dbReference>
<dbReference type="AlphaFoldDB" id="A0A2S5ZAC5"/>
<sequence>MIRFLTRGLIAALTLTLLAGCSNPETPQEVAAAFWQAMAENDADDVMEYSTLADTAAFDGYQRSWTDTVPSFGRVIIEDREATIVTRLPAEAGTEGERLELVTYLVRFQEQWLVDYNRTGEAILNPSPFNSIMGELSRLGEELSARFSSSSDEFEQQMEQLARDLEAYSEEMGRQAESAMDEFGKKLQEAMRELERSVEEALKDNEPTPEKDRVILEQAARDLDRQADELSDPTMESLANASRTVAETGERFTRLSEDTLNRHRDEWQQKLAEMRADADEFIEQLRP</sequence>
<dbReference type="SUPFAM" id="SSF58113">
    <property type="entry name" value="Apolipoprotein A-I"/>
    <property type="match status" value="1"/>
</dbReference>
<protein>
    <submittedName>
        <fullName evidence="4">Uncharacterized protein</fullName>
    </submittedName>
</protein>
<keyword evidence="1" id="KW-0175">Coiled coil</keyword>
<dbReference type="Proteomes" id="UP000239917">
    <property type="component" value="Unassembled WGS sequence"/>
</dbReference>
<organism evidence="4 5">
    <name type="scientific">Marinobacter maroccanus</name>
    <dbReference type="NCBI Taxonomy" id="2055143"/>
    <lineage>
        <taxon>Bacteria</taxon>
        <taxon>Pseudomonadati</taxon>
        <taxon>Pseudomonadota</taxon>
        <taxon>Gammaproteobacteria</taxon>
        <taxon>Pseudomonadales</taxon>
        <taxon>Marinobacteraceae</taxon>
        <taxon>Marinobacter</taxon>
    </lineage>
</organism>
<gene>
    <name evidence="4" type="ORF">KEHDKFFH_09980</name>
</gene>
<proteinExistence type="predicted"/>
<dbReference type="PROSITE" id="PS51257">
    <property type="entry name" value="PROKAR_LIPOPROTEIN"/>
    <property type="match status" value="1"/>
</dbReference>
<feature type="coiled-coil region" evidence="1">
    <location>
        <begin position="151"/>
        <end position="204"/>
    </location>
</feature>
<name>A0A2S5ZAC5_9GAMM</name>
<reference evidence="4 5" key="1">
    <citation type="submission" date="2018-01" db="EMBL/GenBank/DDBJ databases">
        <title>Complete genome sequences of the type strains of Marinobacter flavimaris and Marinobacter maroccanus.</title>
        <authorList>
            <person name="Palau M."/>
            <person name="Boujida N."/>
            <person name="Manresa A."/>
            <person name="Minana-Galbis D."/>
        </authorList>
    </citation>
    <scope>NUCLEOTIDE SEQUENCE [LARGE SCALE GENOMIC DNA]</scope>
    <source>
        <strain evidence="4 5">N4</strain>
    </source>
</reference>
<keyword evidence="3" id="KW-0732">Signal</keyword>
<accession>A0A2S5ZAC5</accession>
<evidence type="ECO:0000313" key="5">
    <source>
        <dbReference type="Proteomes" id="UP000239917"/>
    </source>
</evidence>
<evidence type="ECO:0000256" key="3">
    <source>
        <dbReference type="SAM" id="SignalP"/>
    </source>
</evidence>
<dbReference type="Gene3D" id="1.20.120.20">
    <property type="entry name" value="Apolipoprotein"/>
    <property type="match status" value="1"/>
</dbReference>
<dbReference type="EMBL" id="PSSX01000007">
    <property type="protein sequence ID" value="PPI84248.1"/>
    <property type="molecule type" value="Genomic_DNA"/>
</dbReference>
<evidence type="ECO:0000256" key="1">
    <source>
        <dbReference type="SAM" id="Coils"/>
    </source>
</evidence>
<evidence type="ECO:0000256" key="2">
    <source>
        <dbReference type="SAM" id="MobiDB-lite"/>
    </source>
</evidence>
<keyword evidence="5" id="KW-1185">Reference proteome</keyword>
<evidence type="ECO:0000313" key="4">
    <source>
        <dbReference type="EMBL" id="PPI84248.1"/>
    </source>
</evidence>
<comment type="caution">
    <text evidence="4">The sequence shown here is derived from an EMBL/GenBank/DDBJ whole genome shotgun (WGS) entry which is preliminary data.</text>
</comment>
<feature type="signal peptide" evidence="3">
    <location>
        <begin position="1"/>
        <end position="19"/>
    </location>
</feature>
<feature type="chain" id="PRO_5015627202" evidence="3">
    <location>
        <begin position="20"/>
        <end position="287"/>
    </location>
</feature>
<feature type="region of interest" description="Disordered" evidence="2">
    <location>
        <begin position="227"/>
        <end position="246"/>
    </location>
</feature>